<evidence type="ECO:0000313" key="2">
    <source>
        <dbReference type="Proteomes" id="UP000231426"/>
    </source>
</evidence>
<sequence length="270" mass="30768">MNFNYEQSIWGRGTATLNVSDPSCFRLKQCLKSFLNLPANGRILEVGCGAGQFIGAIKKNMLQADCRGCDISQQAIEQAKQRNDGVIYELMNNENSLPYDSDSFDGVAIFDVLEHAVNPENLLKEIYRILRPHGVFYMFVPCEGDNLSFWHWLDKLGLKNNLTKKFAGHINYFSRGDIVRLLQKNGFDISRCRYSEHIVGQKLGVFSFFMMNRAAKKQNGGQINNEEYFAKFNGSGVSLFKKFVNAWINLESCLWQKIPSPNLHITSIKK</sequence>
<dbReference type="SUPFAM" id="SSF53335">
    <property type="entry name" value="S-adenosyl-L-methionine-dependent methyltransferases"/>
    <property type="match status" value="1"/>
</dbReference>
<dbReference type="EMBL" id="PFBV01000004">
    <property type="protein sequence ID" value="PIT88266.1"/>
    <property type="molecule type" value="Genomic_DNA"/>
</dbReference>
<dbReference type="InterPro" id="IPR029063">
    <property type="entry name" value="SAM-dependent_MTases_sf"/>
</dbReference>
<reference evidence="2" key="1">
    <citation type="submission" date="2017-09" db="EMBL/GenBank/DDBJ databases">
        <title>Depth-based differentiation of microbial function through sediment-hosted aquifers and enrichment of novel symbionts in the deep terrestrial subsurface.</title>
        <authorList>
            <person name="Probst A.J."/>
            <person name="Ladd B."/>
            <person name="Jarett J.K."/>
            <person name="Geller-Mcgrath D.E."/>
            <person name="Sieber C.M.K."/>
            <person name="Emerson J.B."/>
            <person name="Anantharaman K."/>
            <person name="Thomas B.C."/>
            <person name="Malmstrom R."/>
            <person name="Stieglmeier M."/>
            <person name="Klingl A."/>
            <person name="Woyke T."/>
            <person name="Ryan C.M."/>
            <person name="Banfield J.F."/>
        </authorList>
    </citation>
    <scope>NUCLEOTIDE SEQUENCE [LARGE SCALE GENOMIC DNA]</scope>
</reference>
<dbReference type="PANTHER" id="PTHR43861:SF6">
    <property type="entry name" value="METHYLTRANSFERASE TYPE 11"/>
    <property type="match status" value="1"/>
</dbReference>
<evidence type="ECO:0008006" key="3">
    <source>
        <dbReference type="Google" id="ProtNLM"/>
    </source>
</evidence>
<protein>
    <recommendedName>
        <fullName evidence="3">Methyltransferase type 11 domain-containing protein</fullName>
    </recommendedName>
</protein>
<dbReference type="Gene3D" id="3.40.50.150">
    <property type="entry name" value="Vaccinia Virus protein VP39"/>
    <property type="match status" value="1"/>
</dbReference>
<proteinExistence type="predicted"/>
<accession>A0A2M6W656</accession>
<organism evidence="1 2">
    <name type="scientific">Candidatus Magasanikbacteria bacterium CG10_big_fil_rev_8_21_14_0_10_36_32</name>
    <dbReference type="NCBI Taxonomy" id="1974646"/>
    <lineage>
        <taxon>Bacteria</taxon>
        <taxon>Candidatus Magasanikiibacteriota</taxon>
    </lineage>
</organism>
<evidence type="ECO:0000313" key="1">
    <source>
        <dbReference type="EMBL" id="PIT88266.1"/>
    </source>
</evidence>
<dbReference type="CDD" id="cd02440">
    <property type="entry name" value="AdoMet_MTases"/>
    <property type="match status" value="1"/>
</dbReference>
<name>A0A2M6W656_9BACT</name>
<dbReference type="PANTHER" id="PTHR43861">
    <property type="entry name" value="TRANS-ACONITATE 2-METHYLTRANSFERASE-RELATED"/>
    <property type="match status" value="1"/>
</dbReference>
<gene>
    <name evidence="1" type="ORF">COU29_03295</name>
</gene>
<dbReference type="AlphaFoldDB" id="A0A2M6W656"/>
<dbReference type="Proteomes" id="UP000231426">
    <property type="component" value="Unassembled WGS sequence"/>
</dbReference>
<dbReference type="Pfam" id="PF13489">
    <property type="entry name" value="Methyltransf_23"/>
    <property type="match status" value="1"/>
</dbReference>
<comment type="caution">
    <text evidence="1">The sequence shown here is derived from an EMBL/GenBank/DDBJ whole genome shotgun (WGS) entry which is preliminary data.</text>
</comment>